<feature type="compositionally biased region" description="Low complexity" evidence="15">
    <location>
        <begin position="467"/>
        <end position="487"/>
    </location>
</feature>
<dbReference type="GO" id="GO:0005525">
    <property type="term" value="F:GTP binding"/>
    <property type="evidence" value="ECO:0007669"/>
    <property type="project" value="InterPro"/>
</dbReference>
<keyword evidence="5" id="KW-0934">Plastid</keyword>
<keyword evidence="12 16" id="KW-1133">Transmembrane helix</keyword>
<dbReference type="InterPro" id="IPR006073">
    <property type="entry name" value="GTP-bd"/>
</dbReference>
<dbReference type="Pfam" id="PF01926">
    <property type="entry name" value="MMR_HSR1"/>
    <property type="match status" value="1"/>
</dbReference>
<reference evidence="18 19" key="1">
    <citation type="submission" date="2021-01" db="EMBL/GenBank/DDBJ databases">
        <title>Cercospora kikuchii MAFF 305040 whole genome shotgun sequence.</title>
        <authorList>
            <person name="Kashiwa T."/>
            <person name="Suzuki T."/>
        </authorList>
    </citation>
    <scope>NUCLEOTIDE SEQUENCE [LARGE SCALE GENOMIC DNA]</scope>
    <source>
        <strain evidence="18 19">MAFF 305040</strain>
    </source>
</reference>
<dbReference type="RefSeq" id="XP_044651837.1">
    <property type="nucleotide sequence ID" value="XM_044795902.1"/>
</dbReference>
<dbReference type="SUPFAM" id="SSF52540">
    <property type="entry name" value="P-loop containing nucleoside triphosphate hydrolases"/>
    <property type="match status" value="1"/>
</dbReference>
<dbReference type="CDD" id="cd00882">
    <property type="entry name" value="Ras_like_GTPase"/>
    <property type="match status" value="1"/>
</dbReference>
<dbReference type="GO" id="GO:0016787">
    <property type="term" value="F:hydrolase activity"/>
    <property type="evidence" value="ECO:0007669"/>
    <property type="project" value="UniProtKB-KW"/>
</dbReference>
<evidence type="ECO:0000256" key="16">
    <source>
        <dbReference type="SAM" id="Phobius"/>
    </source>
</evidence>
<dbReference type="GO" id="GO:0046872">
    <property type="term" value="F:metal ion binding"/>
    <property type="evidence" value="ECO:0007669"/>
    <property type="project" value="UniProtKB-KW"/>
</dbReference>
<keyword evidence="4" id="KW-0150">Chloroplast</keyword>
<evidence type="ECO:0000256" key="4">
    <source>
        <dbReference type="ARBA" id="ARBA00022528"/>
    </source>
</evidence>
<dbReference type="Proteomes" id="UP000825890">
    <property type="component" value="Unassembled WGS sequence"/>
</dbReference>
<proteinExistence type="predicted"/>
<dbReference type="OrthoDB" id="3635738at2759"/>
<feature type="compositionally biased region" description="Basic and acidic residues" evidence="15">
    <location>
        <begin position="404"/>
        <end position="413"/>
    </location>
</feature>
<feature type="transmembrane region" description="Helical" evidence="16">
    <location>
        <begin position="431"/>
        <end position="452"/>
    </location>
</feature>
<evidence type="ECO:0000256" key="9">
    <source>
        <dbReference type="ARBA" id="ARBA00022805"/>
    </source>
</evidence>
<keyword evidence="11" id="KW-0653">Protein transport</keyword>
<comment type="subcellular location">
    <subcellularLocation>
        <location evidence="2">Membrane</location>
        <topology evidence="2">Single-pass membrane protein</topology>
    </subcellularLocation>
    <subcellularLocation>
        <location evidence="14">Plastid</location>
        <location evidence="14">Chloroplast outer membrane</location>
    </subcellularLocation>
</comment>
<keyword evidence="10" id="KW-0460">Magnesium</keyword>
<evidence type="ECO:0000256" key="5">
    <source>
        <dbReference type="ARBA" id="ARBA00022640"/>
    </source>
</evidence>
<keyword evidence="19" id="KW-1185">Reference proteome</keyword>
<evidence type="ECO:0000256" key="10">
    <source>
        <dbReference type="ARBA" id="ARBA00022842"/>
    </source>
</evidence>
<evidence type="ECO:0000256" key="3">
    <source>
        <dbReference type="ARBA" id="ARBA00022448"/>
    </source>
</evidence>
<evidence type="ECO:0000256" key="8">
    <source>
        <dbReference type="ARBA" id="ARBA00022801"/>
    </source>
</evidence>
<keyword evidence="8" id="KW-0378">Hydrolase</keyword>
<evidence type="ECO:0000256" key="7">
    <source>
        <dbReference type="ARBA" id="ARBA00022723"/>
    </source>
</evidence>
<evidence type="ECO:0000256" key="15">
    <source>
        <dbReference type="SAM" id="MobiDB-lite"/>
    </source>
</evidence>
<dbReference type="InterPro" id="IPR045058">
    <property type="entry name" value="GIMA/IAN/Toc"/>
</dbReference>
<dbReference type="GO" id="GO:0015031">
    <property type="term" value="P:protein transport"/>
    <property type="evidence" value="ECO:0007669"/>
    <property type="project" value="UniProtKB-KW"/>
</dbReference>
<keyword evidence="7" id="KW-0479">Metal-binding</keyword>
<evidence type="ECO:0000256" key="1">
    <source>
        <dbReference type="ARBA" id="ARBA00001946"/>
    </source>
</evidence>
<evidence type="ECO:0000259" key="17">
    <source>
        <dbReference type="Pfam" id="PF01926"/>
    </source>
</evidence>
<dbReference type="AlphaFoldDB" id="A0A9P3FC98"/>
<feature type="domain" description="G" evidence="17">
    <location>
        <begin position="24"/>
        <end position="115"/>
    </location>
</feature>
<name>A0A9P3FC98_9PEZI</name>
<gene>
    <name evidence="18" type="ORF">CKM354_000080000</name>
</gene>
<accession>A0A9P3FC98</accession>
<evidence type="ECO:0000313" key="18">
    <source>
        <dbReference type="EMBL" id="GIZ37350.1"/>
    </source>
</evidence>
<keyword evidence="13 16" id="KW-0472">Membrane</keyword>
<keyword evidence="9" id="KW-1002">Plastid outer membrane</keyword>
<dbReference type="GO" id="GO:0016020">
    <property type="term" value="C:membrane"/>
    <property type="evidence" value="ECO:0007669"/>
    <property type="project" value="UniProtKB-SubCell"/>
</dbReference>
<feature type="region of interest" description="Disordered" evidence="15">
    <location>
        <begin position="463"/>
        <end position="487"/>
    </location>
</feature>
<feature type="region of interest" description="Disordered" evidence="15">
    <location>
        <begin position="404"/>
        <end position="426"/>
    </location>
</feature>
<keyword evidence="6 16" id="KW-0812">Transmembrane</keyword>
<evidence type="ECO:0000313" key="19">
    <source>
        <dbReference type="Proteomes" id="UP000825890"/>
    </source>
</evidence>
<protein>
    <recommendedName>
        <fullName evidence="17">G domain-containing protein</fullName>
    </recommendedName>
</protein>
<organism evidence="18 19">
    <name type="scientific">Cercospora kikuchii</name>
    <dbReference type="NCBI Taxonomy" id="84275"/>
    <lineage>
        <taxon>Eukaryota</taxon>
        <taxon>Fungi</taxon>
        <taxon>Dikarya</taxon>
        <taxon>Ascomycota</taxon>
        <taxon>Pezizomycotina</taxon>
        <taxon>Dothideomycetes</taxon>
        <taxon>Dothideomycetidae</taxon>
        <taxon>Mycosphaerellales</taxon>
        <taxon>Mycosphaerellaceae</taxon>
        <taxon>Cercospora</taxon>
    </lineage>
</organism>
<dbReference type="PANTHER" id="PTHR10903:SF135">
    <property type="entry name" value="TRANSLOCASE OF CHLOROPLAST 120, CHLOROPLASTIC-RELATED"/>
    <property type="match status" value="1"/>
</dbReference>
<dbReference type="InterPro" id="IPR027417">
    <property type="entry name" value="P-loop_NTPase"/>
</dbReference>
<keyword evidence="3" id="KW-0813">Transport</keyword>
<dbReference type="PANTHER" id="PTHR10903">
    <property type="entry name" value="GTPASE, IMAP FAMILY MEMBER-RELATED"/>
    <property type="match status" value="1"/>
</dbReference>
<dbReference type="GeneID" id="68286375"/>
<dbReference type="EMBL" id="BOLY01000001">
    <property type="protein sequence ID" value="GIZ37350.1"/>
    <property type="molecule type" value="Genomic_DNA"/>
</dbReference>
<sequence>MASETQAEQPPAVQVGLSPEDAIIAVMGVTGSGKSSFISLLLEEDIGVGHGLTSCTTAVEMHILERENGRKIFLIDTPGFDDTNRPDIEVLKDVAFFLSQTYRQAIQLTGIVYLHKITDNRMSGSSVRNLSMFKQLCGESVYPHVVLATTMWSYLDKSPVLHEEGERHMKELIARPDWWGFMHDRGSKVVRHTGERESALRIIDSLIESRDRNMTLNIQRELVVEELSLEKTGAGREAEKEIQDAKVKWEEQVKTLQDDYETALKDRDQQVAAMLKAQRDELQGKIEAATHAQQALKINLERLLEEKSADYKSLHEQLVREQRSNEALIARYEQQQAQLQKERKQEADSYLEQKAQFEKQLKQIEERSQQADRQKEQDYAVKLEADRRRHEQWKNELEERFQQKDADLQKKQAELSTKIQTSKKKKNKRELITPVLGVLSSVGLIVAGVLTFQPDMVATGVSGLSSGGNEAAGNEAGGNEDTANEVP</sequence>
<evidence type="ECO:0000256" key="14">
    <source>
        <dbReference type="ARBA" id="ARBA00024013"/>
    </source>
</evidence>
<comment type="cofactor">
    <cofactor evidence="1">
        <name>Mg(2+)</name>
        <dbReference type="ChEBI" id="CHEBI:18420"/>
    </cofactor>
</comment>
<evidence type="ECO:0000256" key="12">
    <source>
        <dbReference type="ARBA" id="ARBA00022989"/>
    </source>
</evidence>
<comment type="caution">
    <text evidence="18">The sequence shown here is derived from an EMBL/GenBank/DDBJ whole genome shotgun (WGS) entry which is preliminary data.</text>
</comment>
<evidence type="ECO:0000256" key="13">
    <source>
        <dbReference type="ARBA" id="ARBA00023136"/>
    </source>
</evidence>
<evidence type="ECO:0000256" key="11">
    <source>
        <dbReference type="ARBA" id="ARBA00022927"/>
    </source>
</evidence>
<evidence type="ECO:0000256" key="2">
    <source>
        <dbReference type="ARBA" id="ARBA00004167"/>
    </source>
</evidence>
<dbReference type="Gene3D" id="3.40.50.300">
    <property type="entry name" value="P-loop containing nucleotide triphosphate hydrolases"/>
    <property type="match status" value="1"/>
</dbReference>
<evidence type="ECO:0000256" key="6">
    <source>
        <dbReference type="ARBA" id="ARBA00022692"/>
    </source>
</evidence>